<comment type="caution">
    <text evidence="9">The sequence shown here is derived from an EMBL/GenBank/DDBJ whole genome shotgun (WGS) entry which is preliminary data.</text>
</comment>
<feature type="domain" description="Glycosyltransferase 61 catalytic" evidence="8">
    <location>
        <begin position="153"/>
        <end position="238"/>
    </location>
</feature>
<dbReference type="EMBL" id="BDSP01000038">
    <property type="protein sequence ID" value="GAX11238.1"/>
    <property type="molecule type" value="Genomic_DNA"/>
</dbReference>
<keyword evidence="4" id="KW-0812">Transmembrane</keyword>
<dbReference type="OrthoDB" id="48748at2759"/>
<keyword evidence="5" id="KW-1133">Transmembrane helix</keyword>
<proteinExistence type="predicted"/>
<dbReference type="GO" id="GO:0016020">
    <property type="term" value="C:membrane"/>
    <property type="evidence" value="ECO:0007669"/>
    <property type="project" value="UniProtKB-SubCell"/>
</dbReference>
<evidence type="ECO:0000256" key="1">
    <source>
        <dbReference type="ARBA" id="ARBA00004167"/>
    </source>
</evidence>
<name>A0A1Z5JBP6_FISSO</name>
<keyword evidence="2" id="KW-0328">Glycosyltransferase</keyword>
<dbReference type="PANTHER" id="PTHR20961:SF38">
    <property type="entry name" value="PROTEIN O-LINKED-MANNOSE BETA-1,4-N-ACETYLGLUCOSAMINYLTRANSFERASE 2"/>
    <property type="match status" value="1"/>
</dbReference>
<evidence type="ECO:0000313" key="10">
    <source>
        <dbReference type="Proteomes" id="UP000198406"/>
    </source>
</evidence>
<protein>
    <recommendedName>
        <fullName evidence="8">Glycosyltransferase 61 catalytic domain-containing protein</fullName>
    </recommendedName>
</protein>
<dbReference type="InParanoid" id="A0A1Z5JBP6"/>
<comment type="subcellular location">
    <subcellularLocation>
        <location evidence="1">Membrane</location>
        <topology evidence="1">Single-pass membrane protein</topology>
    </subcellularLocation>
</comment>
<evidence type="ECO:0000256" key="5">
    <source>
        <dbReference type="ARBA" id="ARBA00022989"/>
    </source>
</evidence>
<gene>
    <name evidence="9" type="ORF">FisN_34Hu041</name>
</gene>
<sequence>MTLSGVLKEPAQCLEIEPGNFDRRAKSNQSAFPPKTSESERAICKFMNSSFTAHFPHAMEKIYSCWSFWEANSGKHPVIVGPPGYKGFVPSSTPQFVEEMLQAMHGAFNVTVTTTDQLNDTDVNSAVDPNYPRREFHIFRDDAWKWTEGILRHEKVERVGCKGPIRIGILNRSGSRSILNAEHIRDEVLRYWGSQVEMDVTTFDAKSFREQIAWFATHDIIFTGHGAQETGMPFMPKCGALIEIFPVGYYIPHYFGTLSDSCHVNHYTVYGNQSSDPHADTRTMSATYEQRGKLRATNFCPATGTILRYFLQVVSDWVSCCESENHD</sequence>
<organism evidence="9 10">
    <name type="scientific">Fistulifera solaris</name>
    <name type="common">Oleaginous diatom</name>
    <dbReference type="NCBI Taxonomy" id="1519565"/>
    <lineage>
        <taxon>Eukaryota</taxon>
        <taxon>Sar</taxon>
        <taxon>Stramenopiles</taxon>
        <taxon>Ochrophyta</taxon>
        <taxon>Bacillariophyta</taxon>
        <taxon>Bacillariophyceae</taxon>
        <taxon>Bacillariophycidae</taxon>
        <taxon>Naviculales</taxon>
        <taxon>Naviculaceae</taxon>
        <taxon>Fistulifera</taxon>
    </lineage>
</organism>
<evidence type="ECO:0000256" key="7">
    <source>
        <dbReference type="ARBA" id="ARBA00023180"/>
    </source>
</evidence>
<dbReference type="InterPro" id="IPR007657">
    <property type="entry name" value="Glycosyltransferase_61"/>
</dbReference>
<evidence type="ECO:0000256" key="4">
    <source>
        <dbReference type="ARBA" id="ARBA00022692"/>
    </source>
</evidence>
<accession>A0A1Z5JBP6</accession>
<reference evidence="9 10" key="1">
    <citation type="journal article" date="2015" name="Plant Cell">
        <title>Oil accumulation by the oleaginous diatom Fistulifera solaris as revealed by the genome and transcriptome.</title>
        <authorList>
            <person name="Tanaka T."/>
            <person name="Maeda Y."/>
            <person name="Veluchamy A."/>
            <person name="Tanaka M."/>
            <person name="Abida H."/>
            <person name="Marechal E."/>
            <person name="Bowler C."/>
            <person name="Muto M."/>
            <person name="Sunaga Y."/>
            <person name="Tanaka M."/>
            <person name="Yoshino T."/>
            <person name="Taniguchi T."/>
            <person name="Fukuda Y."/>
            <person name="Nemoto M."/>
            <person name="Matsumoto M."/>
            <person name="Wong P.S."/>
            <person name="Aburatani S."/>
            <person name="Fujibuchi W."/>
        </authorList>
    </citation>
    <scope>NUCLEOTIDE SEQUENCE [LARGE SCALE GENOMIC DNA]</scope>
    <source>
        <strain evidence="9 10">JPCC DA0580</strain>
    </source>
</reference>
<evidence type="ECO:0000259" key="8">
    <source>
        <dbReference type="Pfam" id="PF04577"/>
    </source>
</evidence>
<evidence type="ECO:0000256" key="2">
    <source>
        <dbReference type="ARBA" id="ARBA00022676"/>
    </source>
</evidence>
<dbReference type="InterPro" id="IPR049625">
    <property type="entry name" value="Glyco_transf_61_cat"/>
</dbReference>
<keyword evidence="3" id="KW-0808">Transferase</keyword>
<evidence type="ECO:0000313" key="9">
    <source>
        <dbReference type="EMBL" id="GAX11238.1"/>
    </source>
</evidence>
<dbReference type="GO" id="GO:0016757">
    <property type="term" value="F:glycosyltransferase activity"/>
    <property type="evidence" value="ECO:0007669"/>
    <property type="project" value="UniProtKB-KW"/>
</dbReference>
<evidence type="ECO:0000256" key="3">
    <source>
        <dbReference type="ARBA" id="ARBA00022679"/>
    </source>
</evidence>
<evidence type="ECO:0000256" key="6">
    <source>
        <dbReference type="ARBA" id="ARBA00023136"/>
    </source>
</evidence>
<dbReference type="Proteomes" id="UP000198406">
    <property type="component" value="Unassembled WGS sequence"/>
</dbReference>
<dbReference type="PANTHER" id="PTHR20961">
    <property type="entry name" value="GLYCOSYLTRANSFERASE"/>
    <property type="match status" value="1"/>
</dbReference>
<keyword evidence="6" id="KW-0472">Membrane</keyword>
<dbReference type="Pfam" id="PF04577">
    <property type="entry name" value="Glyco_transf_61"/>
    <property type="match status" value="1"/>
</dbReference>
<keyword evidence="7" id="KW-0325">Glycoprotein</keyword>
<keyword evidence="10" id="KW-1185">Reference proteome</keyword>
<dbReference type="AlphaFoldDB" id="A0A1Z5JBP6"/>